<accession>A0ABS9BCX0</accession>
<dbReference type="Proteomes" id="UP001200145">
    <property type="component" value="Unassembled WGS sequence"/>
</dbReference>
<evidence type="ECO:0000313" key="3">
    <source>
        <dbReference type="Proteomes" id="UP001200145"/>
    </source>
</evidence>
<keyword evidence="1" id="KW-0812">Transmembrane</keyword>
<keyword evidence="1" id="KW-0472">Membrane</keyword>
<sequence>MLGLRPILVLLIILFMALLGVGIVRYWLKSRDVAETIKDRISTWVKEETSGQYKLSIGDLHIDPEKQSILVSEIVFQPSDKIRSAGSVYKFRLENLLINQVTLSSLLESSLLDLSNITIAGGEFEIIRYADNNDDSTTAKQKKQFSKKGLQGIKIDSIQLSQLDLVYQASNKAITKLESVHLDLYGFHTDSLNTTTTNSLPVASFRLAIENLRTELSDKEYELKAEKFILNGAQHFQAIIKKIELIPTAGSSLEAIAAQTPVQMDVYQLSIPEVVIDSLDYRAFLEDSIIRTSMILLNEPSLLIFNDRSRPPSTQSKIGKNPHQLIQQLIFGLEVPVLQVNNGSITYYEKNKEGTDVGKLRFGSISGNAGPILKGVETKGSLQLDLEAKLMDQVPMKAQFYFPPGPNGQFTVHASIQSFQLAALNPVIQPLARVAVRSGKSNLLNFTIQGSDQGANGKIRFSYQDFKIDILKEKEKGTPTKRPFLSLLANQLLIRTHNRLGDRKAHEFLVREDRDPSKSFFNLIWKTLFEGLKSSAGIRSKDTKPA</sequence>
<dbReference type="EMBL" id="JAKEVY010000001">
    <property type="protein sequence ID" value="MCF1713533.1"/>
    <property type="molecule type" value="Genomic_DNA"/>
</dbReference>
<dbReference type="RefSeq" id="WP_234864063.1">
    <property type="nucleotide sequence ID" value="NZ_JAKEVY010000001.1"/>
</dbReference>
<feature type="transmembrane region" description="Helical" evidence="1">
    <location>
        <begin position="7"/>
        <end position="28"/>
    </location>
</feature>
<protein>
    <recommendedName>
        <fullName evidence="4">DUF748 domain-containing protein</fullName>
    </recommendedName>
</protein>
<evidence type="ECO:0008006" key="4">
    <source>
        <dbReference type="Google" id="ProtNLM"/>
    </source>
</evidence>
<gene>
    <name evidence="2" type="ORF">L0U88_02680</name>
</gene>
<proteinExistence type="predicted"/>
<organism evidence="2 3">
    <name type="scientific">Flavihumibacter fluminis</name>
    <dbReference type="NCBI Taxonomy" id="2909236"/>
    <lineage>
        <taxon>Bacteria</taxon>
        <taxon>Pseudomonadati</taxon>
        <taxon>Bacteroidota</taxon>
        <taxon>Chitinophagia</taxon>
        <taxon>Chitinophagales</taxon>
        <taxon>Chitinophagaceae</taxon>
        <taxon>Flavihumibacter</taxon>
    </lineage>
</organism>
<name>A0ABS9BCX0_9BACT</name>
<evidence type="ECO:0000313" key="2">
    <source>
        <dbReference type="EMBL" id="MCF1713533.1"/>
    </source>
</evidence>
<comment type="caution">
    <text evidence="2">The sequence shown here is derived from an EMBL/GenBank/DDBJ whole genome shotgun (WGS) entry which is preliminary data.</text>
</comment>
<evidence type="ECO:0000256" key="1">
    <source>
        <dbReference type="SAM" id="Phobius"/>
    </source>
</evidence>
<reference evidence="2 3" key="1">
    <citation type="submission" date="2022-01" db="EMBL/GenBank/DDBJ databases">
        <title>Flavihumibacter sp. nov., isolated from sediment of a river.</title>
        <authorList>
            <person name="Liu H."/>
        </authorList>
    </citation>
    <scope>NUCLEOTIDE SEQUENCE [LARGE SCALE GENOMIC DNA]</scope>
    <source>
        <strain evidence="2 3">RY-1</strain>
    </source>
</reference>
<keyword evidence="3" id="KW-1185">Reference proteome</keyword>
<keyword evidence="1" id="KW-1133">Transmembrane helix</keyword>